<sequence length="213" mass="23611">MISVKVSMKATREPLKRTPVVLKFDADGVVTPPVLTDRDGVARFDRQPGSGRVLVSGLQRYDGRLAGEIPIELWSILQPEQDSKGGPGELPSGSNAYPGMSTRRLQVGAQAVLVDSEGYLVDPQDWSEDFARALAAEEGLALTGEHWELIRYLRAYYARHSVQASVRDMIAHFREVWGRERGSNRGLHRLFPRGGPQKQGNRLAGLLRTKGEH</sequence>
<keyword evidence="6" id="KW-1185">Reference proteome</keyword>
<evidence type="ECO:0000256" key="3">
    <source>
        <dbReference type="ARBA" id="ARBA00022490"/>
    </source>
</evidence>
<comment type="subcellular location">
    <subcellularLocation>
        <location evidence="1">Cytoplasm</location>
    </subcellularLocation>
</comment>
<dbReference type="GO" id="GO:0005737">
    <property type="term" value="C:cytoplasm"/>
    <property type="evidence" value="ECO:0007669"/>
    <property type="project" value="UniProtKB-SubCell"/>
</dbReference>
<evidence type="ECO:0000256" key="4">
    <source>
        <dbReference type="SAM" id="MobiDB-lite"/>
    </source>
</evidence>
<dbReference type="PANTHER" id="PTHR37010:SF1">
    <property type="entry name" value="SULFURTRANSFERASE TUSE"/>
    <property type="match status" value="1"/>
</dbReference>
<evidence type="ECO:0000313" key="6">
    <source>
        <dbReference type="Proteomes" id="UP000010816"/>
    </source>
</evidence>
<dbReference type="InterPro" id="IPR042072">
    <property type="entry name" value="DsrC-like_C"/>
</dbReference>
<dbReference type="GO" id="GO:0097163">
    <property type="term" value="F:sulfur carrier activity"/>
    <property type="evidence" value="ECO:0007669"/>
    <property type="project" value="TreeGrafter"/>
</dbReference>
<accession>L0H313</accession>
<dbReference type="Gene3D" id="3.30.1420.10">
    <property type="match status" value="1"/>
</dbReference>
<keyword evidence="3" id="KW-0963">Cytoplasm</keyword>
<dbReference type="OrthoDB" id="9786347at2"/>
<dbReference type="Gene3D" id="1.10.10.370">
    <property type="entry name" value="DsrC-like protein, C-terminal domain"/>
    <property type="match status" value="1"/>
</dbReference>
<dbReference type="EMBL" id="CP003051">
    <property type="protein sequence ID" value="AGA92035.1"/>
    <property type="molecule type" value="Genomic_DNA"/>
</dbReference>
<organism evidence="5 6">
    <name type="scientific">Thioflavicoccus mobilis 8321</name>
    <dbReference type="NCBI Taxonomy" id="765912"/>
    <lineage>
        <taxon>Bacteria</taxon>
        <taxon>Pseudomonadati</taxon>
        <taxon>Pseudomonadota</taxon>
        <taxon>Gammaproteobacteria</taxon>
        <taxon>Chromatiales</taxon>
        <taxon>Chromatiaceae</taxon>
        <taxon>Thioflavicoccus</taxon>
    </lineage>
</organism>
<dbReference type="GO" id="GO:0002143">
    <property type="term" value="P:tRNA wobble position uridine thiolation"/>
    <property type="evidence" value="ECO:0007669"/>
    <property type="project" value="TreeGrafter"/>
</dbReference>
<dbReference type="AlphaFoldDB" id="L0H313"/>
<feature type="region of interest" description="Disordered" evidence="4">
    <location>
        <begin position="80"/>
        <end position="99"/>
    </location>
</feature>
<evidence type="ECO:0000313" key="5">
    <source>
        <dbReference type="EMBL" id="AGA92035.1"/>
    </source>
</evidence>
<comment type="similarity">
    <text evidence="2">Belongs to the DsrC/TusE family.</text>
</comment>
<dbReference type="InterPro" id="IPR043163">
    <property type="entry name" value="DsrC-like_N"/>
</dbReference>
<dbReference type="Pfam" id="PF04358">
    <property type="entry name" value="DsrC"/>
    <property type="match status" value="1"/>
</dbReference>
<name>L0H313_9GAMM</name>
<dbReference type="PANTHER" id="PTHR37010">
    <property type="entry name" value="SULFURTRANSFERASE TUSE"/>
    <property type="match status" value="1"/>
</dbReference>
<dbReference type="KEGG" id="tmb:Thimo_3365"/>
<protein>
    <submittedName>
        <fullName evidence="5">Sulfur relay protein, TusE/DsrC/DsvC family</fullName>
    </submittedName>
</protein>
<dbReference type="InterPro" id="IPR007453">
    <property type="entry name" value="DsrC/TusE"/>
</dbReference>
<gene>
    <name evidence="5" type="ORF">Thimo_3365</name>
</gene>
<evidence type="ECO:0000256" key="1">
    <source>
        <dbReference type="ARBA" id="ARBA00004496"/>
    </source>
</evidence>
<dbReference type="InterPro" id="IPR025526">
    <property type="entry name" value="DsrC-like_dom_sf"/>
</dbReference>
<evidence type="ECO:0000256" key="2">
    <source>
        <dbReference type="ARBA" id="ARBA00005718"/>
    </source>
</evidence>
<dbReference type="Proteomes" id="UP000010816">
    <property type="component" value="Chromosome"/>
</dbReference>
<dbReference type="NCBIfam" id="TIGR03342">
    <property type="entry name" value="dsrC_tusE_dsvC"/>
    <property type="match status" value="1"/>
</dbReference>
<dbReference type="HOGENOM" id="CLU_1292196_0_0_6"/>
<dbReference type="SUPFAM" id="SSF69721">
    <property type="entry name" value="DsrC, the gamma subunit of dissimilatory sulfite reductase"/>
    <property type="match status" value="1"/>
</dbReference>
<dbReference type="eggNOG" id="COG2920">
    <property type="taxonomic scope" value="Bacteria"/>
</dbReference>
<reference evidence="5 6" key="1">
    <citation type="submission" date="2011-09" db="EMBL/GenBank/DDBJ databases">
        <title>Complete sequence of chromosome of Thioflavicoccus mobilis 8321.</title>
        <authorList>
            <consortium name="US DOE Joint Genome Institute"/>
            <person name="Lucas S."/>
            <person name="Han J."/>
            <person name="Lapidus A."/>
            <person name="Cheng J.-F."/>
            <person name="Goodwin L."/>
            <person name="Pitluck S."/>
            <person name="Peters L."/>
            <person name="Ovchinnikova G."/>
            <person name="Lu M."/>
            <person name="Detter J.C."/>
            <person name="Han C."/>
            <person name="Tapia R."/>
            <person name="Land M."/>
            <person name="Hauser L."/>
            <person name="Kyrpides N."/>
            <person name="Ivanova N."/>
            <person name="Pagani I."/>
            <person name="Vogl K."/>
            <person name="Liu Z."/>
            <person name="Imhoff J."/>
            <person name="Thiel V."/>
            <person name="Frigaard N.-U."/>
            <person name="Bryant D."/>
            <person name="Woyke T."/>
        </authorList>
    </citation>
    <scope>NUCLEOTIDE SEQUENCE [LARGE SCALE GENOMIC DNA]</scope>
    <source>
        <strain evidence="5 6">8321</strain>
    </source>
</reference>
<dbReference type="STRING" id="765912.Thimo_3365"/>
<proteinExistence type="inferred from homology"/>
<dbReference type="RefSeq" id="WP_015282162.1">
    <property type="nucleotide sequence ID" value="NC_019940.1"/>
</dbReference>